<dbReference type="AlphaFoldDB" id="A0A1R3J285"/>
<comment type="caution">
    <text evidence="2">The sequence shown here is derived from an EMBL/GenBank/DDBJ whole genome shotgun (WGS) entry which is preliminary data.</text>
</comment>
<reference evidence="2 3" key="1">
    <citation type="submission" date="2013-09" db="EMBL/GenBank/DDBJ databases">
        <title>Corchorus capsularis genome sequencing.</title>
        <authorList>
            <person name="Alam M."/>
            <person name="Haque M.S."/>
            <person name="Islam M.S."/>
            <person name="Emdad E.M."/>
            <person name="Islam M.M."/>
            <person name="Ahmed B."/>
            <person name="Halim A."/>
            <person name="Hossen Q.M.M."/>
            <person name="Hossain M.Z."/>
            <person name="Ahmed R."/>
            <person name="Khan M.M."/>
            <person name="Islam R."/>
            <person name="Rashid M.M."/>
            <person name="Khan S.A."/>
            <person name="Rahman M.S."/>
            <person name="Alam M."/>
        </authorList>
    </citation>
    <scope>NUCLEOTIDE SEQUENCE [LARGE SCALE GENOMIC DNA]</scope>
    <source>
        <strain evidence="3">cv. CVL-1</strain>
        <tissue evidence="2">Whole seedling</tissue>
    </source>
</reference>
<feature type="compositionally biased region" description="Basic and acidic residues" evidence="1">
    <location>
        <begin position="16"/>
        <end position="35"/>
    </location>
</feature>
<dbReference type="Proteomes" id="UP000188268">
    <property type="component" value="Unassembled WGS sequence"/>
</dbReference>
<sequence length="35" mass="3839">MAKIATVYNSQPRWKRAAEGGRHGEKLDKAADAVI</sequence>
<evidence type="ECO:0000313" key="3">
    <source>
        <dbReference type="Proteomes" id="UP000188268"/>
    </source>
</evidence>
<gene>
    <name evidence="2" type="ORF">CCACVL1_08085</name>
</gene>
<evidence type="ECO:0000256" key="1">
    <source>
        <dbReference type="SAM" id="MobiDB-lite"/>
    </source>
</evidence>
<dbReference type="EMBL" id="AWWV01008859">
    <property type="protein sequence ID" value="OMO88949.1"/>
    <property type="molecule type" value="Genomic_DNA"/>
</dbReference>
<protein>
    <submittedName>
        <fullName evidence="2">Uncharacterized protein</fullName>
    </submittedName>
</protein>
<dbReference type="Gramene" id="OMO88949">
    <property type="protein sequence ID" value="OMO88949"/>
    <property type="gene ID" value="CCACVL1_08085"/>
</dbReference>
<accession>A0A1R3J285</accession>
<proteinExistence type="predicted"/>
<organism evidence="2 3">
    <name type="scientific">Corchorus capsularis</name>
    <name type="common">Jute</name>
    <dbReference type="NCBI Taxonomy" id="210143"/>
    <lineage>
        <taxon>Eukaryota</taxon>
        <taxon>Viridiplantae</taxon>
        <taxon>Streptophyta</taxon>
        <taxon>Embryophyta</taxon>
        <taxon>Tracheophyta</taxon>
        <taxon>Spermatophyta</taxon>
        <taxon>Magnoliopsida</taxon>
        <taxon>eudicotyledons</taxon>
        <taxon>Gunneridae</taxon>
        <taxon>Pentapetalae</taxon>
        <taxon>rosids</taxon>
        <taxon>malvids</taxon>
        <taxon>Malvales</taxon>
        <taxon>Malvaceae</taxon>
        <taxon>Grewioideae</taxon>
        <taxon>Apeibeae</taxon>
        <taxon>Corchorus</taxon>
    </lineage>
</organism>
<feature type="region of interest" description="Disordered" evidence="1">
    <location>
        <begin position="1"/>
        <end position="35"/>
    </location>
</feature>
<keyword evidence="3" id="KW-1185">Reference proteome</keyword>
<name>A0A1R3J285_COCAP</name>
<evidence type="ECO:0000313" key="2">
    <source>
        <dbReference type="EMBL" id="OMO88949.1"/>
    </source>
</evidence>